<evidence type="ECO:0000313" key="1">
    <source>
        <dbReference type="EMBL" id="SVD94477.1"/>
    </source>
</evidence>
<reference evidence="1" key="1">
    <citation type="submission" date="2018-05" db="EMBL/GenBank/DDBJ databases">
        <authorList>
            <person name="Lanie J.A."/>
            <person name="Ng W.-L."/>
            <person name="Kazmierczak K.M."/>
            <person name="Andrzejewski T.M."/>
            <person name="Davidsen T.M."/>
            <person name="Wayne K.J."/>
            <person name="Tettelin H."/>
            <person name="Glass J.I."/>
            <person name="Rusch D."/>
            <person name="Podicherti R."/>
            <person name="Tsui H.-C.T."/>
            <person name="Winkler M.E."/>
        </authorList>
    </citation>
    <scope>NUCLEOTIDE SEQUENCE</scope>
</reference>
<organism evidence="1">
    <name type="scientific">marine metagenome</name>
    <dbReference type="NCBI Taxonomy" id="408172"/>
    <lineage>
        <taxon>unclassified sequences</taxon>
        <taxon>metagenomes</taxon>
        <taxon>ecological metagenomes</taxon>
    </lineage>
</organism>
<accession>A0A382ZG18</accession>
<dbReference type="AlphaFoldDB" id="A0A382ZG18"/>
<dbReference type="EMBL" id="UINC01183629">
    <property type="protein sequence ID" value="SVD94477.1"/>
    <property type="molecule type" value="Genomic_DNA"/>
</dbReference>
<gene>
    <name evidence="1" type="ORF">METZ01_LOCUS447331</name>
</gene>
<sequence length="181" mass="20988">VRHILILLSILLLSFPLFGQSTKKVDLSLLAKELMLWMQANCEVPGVHPEHNFCNLNWNHPVPEITILPRKQLVKEFRKNGGNIPGRPVSAVKGFYVNRGRERFKIYMLDQNYSKVLPQADLLHEVSHYIQDKNGLLTDCPPNYEIPTYLMQIQYYKAKTGNGATAKMIKEYKRHFCNTLY</sequence>
<feature type="non-terminal residue" evidence="1">
    <location>
        <position position="1"/>
    </location>
</feature>
<name>A0A382ZG18_9ZZZZ</name>
<protein>
    <submittedName>
        <fullName evidence="1">Uncharacterized protein</fullName>
    </submittedName>
</protein>
<proteinExistence type="predicted"/>